<dbReference type="Pfam" id="PF25967">
    <property type="entry name" value="RND-MFP_C"/>
    <property type="match status" value="1"/>
</dbReference>
<dbReference type="PANTHER" id="PTHR30469">
    <property type="entry name" value="MULTIDRUG RESISTANCE PROTEIN MDTA"/>
    <property type="match status" value="1"/>
</dbReference>
<dbReference type="InterPro" id="IPR058627">
    <property type="entry name" value="MdtA-like_C"/>
</dbReference>
<protein>
    <submittedName>
        <fullName evidence="2">Efflux RND transporter periplasmic adaptor subunit</fullName>
    </submittedName>
</protein>
<reference evidence="3" key="1">
    <citation type="journal article" date="2019" name="Int. J. Syst. Evol. Microbiol.">
        <title>The Global Catalogue of Microorganisms (GCM) 10K type strain sequencing project: providing services to taxonomists for standard genome sequencing and annotation.</title>
        <authorList>
            <consortium name="The Broad Institute Genomics Platform"/>
            <consortium name="The Broad Institute Genome Sequencing Center for Infectious Disease"/>
            <person name="Wu L."/>
            <person name="Ma J."/>
        </authorList>
    </citation>
    <scope>NUCLEOTIDE SEQUENCE [LARGE SCALE GENOMIC DNA]</scope>
    <source>
        <strain evidence="3">KCTC 3950</strain>
    </source>
</reference>
<dbReference type="PROSITE" id="PS51257">
    <property type="entry name" value="PROKAR_LIPOPROTEIN"/>
    <property type="match status" value="1"/>
</dbReference>
<keyword evidence="3" id="KW-1185">Reference proteome</keyword>
<evidence type="ECO:0000313" key="3">
    <source>
        <dbReference type="Proteomes" id="UP001597541"/>
    </source>
</evidence>
<dbReference type="Proteomes" id="UP001597541">
    <property type="component" value="Unassembled WGS sequence"/>
</dbReference>
<dbReference type="EMBL" id="JBHUME010000007">
    <property type="protein sequence ID" value="MFD2612841.1"/>
    <property type="molecule type" value="Genomic_DNA"/>
</dbReference>
<feature type="domain" description="Multidrug resistance protein MdtA-like C-terminal permuted SH3" evidence="1">
    <location>
        <begin position="310"/>
        <end position="364"/>
    </location>
</feature>
<dbReference type="RefSeq" id="WP_377603151.1">
    <property type="nucleotide sequence ID" value="NZ_JBHUME010000007.1"/>
</dbReference>
<dbReference type="Gene3D" id="2.40.30.170">
    <property type="match status" value="1"/>
</dbReference>
<proteinExistence type="predicted"/>
<organism evidence="2 3">
    <name type="scientific">Paenibacillus gansuensis</name>
    <dbReference type="NCBI Taxonomy" id="306542"/>
    <lineage>
        <taxon>Bacteria</taxon>
        <taxon>Bacillati</taxon>
        <taxon>Bacillota</taxon>
        <taxon>Bacilli</taxon>
        <taxon>Bacillales</taxon>
        <taxon>Paenibacillaceae</taxon>
        <taxon>Paenibacillus</taxon>
    </lineage>
</organism>
<gene>
    <name evidence="2" type="ORF">ACFSUF_10445</name>
</gene>
<evidence type="ECO:0000313" key="2">
    <source>
        <dbReference type="EMBL" id="MFD2612841.1"/>
    </source>
</evidence>
<sequence length="366" mass="39846">MKWWTVDSSLTKPRALHRPILAVLLCAAVLSATGCSLLPKEDEEEVLPVINPPKISQKPVYTVRSETIENTVRGSGKLMSMQEEPLFFTENDKRLKELYVRPMDVVKKGQVIAVLDVEDLKKQLRDAKLQFRKDELAMKETLRKKDEMDPLEFEGQMISFEEKKQAIADQQEAIGKAVLTAPYSGTIVSVPVQKGAVVKAYDPIAVIADLSQLTVAAKISKDDLEKVAIGMKATVDINAAGKHTGVVKQLPVITDDNENGGGGLPGEGGGAGEQKDSIENYLVVKLDKMPANLGRNTPLSVSIVVDRKENAILIPLSALRTIGGRTYVIVSDEQGKREVDVEVGQRTSTDAEIVKGLQPGQKVVGN</sequence>
<name>A0ABW5PD55_9BACL</name>
<dbReference type="SUPFAM" id="SSF111369">
    <property type="entry name" value="HlyD-like secretion proteins"/>
    <property type="match status" value="1"/>
</dbReference>
<dbReference type="Gene3D" id="2.40.50.100">
    <property type="match status" value="1"/>
</dbReference>
<accession>A0ABW5PD55</accession>
<comment type="caution">
    <text evidence="2">The sequence shown here is derived from an EMBL/GenBank/DDBJ whole genome shotgun (WGS) entry which is preliminary data.</text>
</comment>
<evidence type="ECO:0000259" key="1">
    <source>
        <dbReference type="Pfam" id="PF25967"/>
    </source>
</evidence>
<dbReference type="Gene3D" id="2.40.420.20">
    <property type="match status" value="1"/>
</dbReference>